<reference evidence="1 2" key="2">
    <citation type="submission" date="2019-05" db="EMBL/GenBank/DDBJ databases">
        <authorList>
            <person name="Lianzixin W."/>
        </authorList>
    </citation>
    <scope>NUCLEOTIDE SEQUENCE [LARGE SCALE GENOMIC DNA]</scope>
    <source>
        <strain evidence="1 2">EC11</strain>
    </source>
</reference>
<dbReference type="RefSeq" id="WP_140964651.1">
    <property type="nucleotide sequence ID" value="NZ_VEVQ02000028.1"/>
</dbReference>
<name>A0ABX0J1V1_9FLAO</name>
<reference evidence="1 2" key="3">
    <citation type="submission" date="2020-02" db="EMBL/GenBank/DDBJ databases">
        <title>Flavobacterium profundi sp. nov., isolated from a deep-sea seamount.</title>
        <authorList>
            <person name="Zhang D.-C."/>
        </authorList>
    </citation>
    <scope>NUCLEOTIDE SEQUENCE [LARGE SCALE GENOMIC DNA]</scope>
    <source>
        <strain evidence="1 2">EC11</strain>
    </source>
</reference>
<dbReference type="Proteomes" id="UP000817854">
    <property type="component" value="Unassembled WGS sequence"/>
</dbReference>
<gene>
    <name evidence="1" type="ORF">FIA58_020935</name>
</gene>
<accession>A0ABX0J1V1</accession>
<evidence type="ECO:0000313" key="1">
    <source>
        <dbReference type="EMBL" id="NHN28151.1"/>
    </source>
</evidence>
<protein>
    <submittedName>
        <fullName evidence="1">Uncharacterized protein</fullName>
    </submittedName>
</protein>
<comment type="caution">
    <text evidence="1">The sequence shown here is derived from an EMBL/GenBank/DDBJ whole genome shotgun (WGS) entry which is preliminary data.</text>
</comment>
<proteinExistence type="predicted"/>
<dbReference type="EMBL" id="VEVQ02000028">
    <property type="protein sequence ID" value="NHN28151.1"/>
    <property type="molecule type" value="Genomic_DNA"/>
</dbReference>
<reference evidence="2" key="1">
    <citation type="submission" date="2019-05" db="EMBL/GenBank/DDBJ databases">
        <title>Flavobacterium profundi sp. nov., isolated from a deep-sea seamount.</title>
        <authorList>
            <person name="Zhang D.-C."/>
        </authorList>
    </citation>
    <scope>NUCLEOTIDE SEQUENCE [LARGE SCALE GENOMIC DNA]</scope>
    <source>
        <strain evidence="2">EC11</strain>
    </source>
</reference>
<organism evidence="1 2">
    <name type="scientific">Flavobacterium jejuense</name>
    <dbReference type="NCBI Taxonomy" id="1544455"/>
    <lineage>
        <taxon>Bacteria</taxon>
        <taxon>Pseudomonadati</taxon>
        <taxon>Bacteroidota</taxon>
        <taxon>Flavobacteriia</taxon>
        <taxon>Flavobacteriales</taxon>
        <taxon>Flavobacteriaceae</taxon>
        <taxon>Flavobacterium</taxon>
    </lineage>
</organism>
<evidence type="ECO:0000313" key="2">
    <source>
        <dbReference type="Proteomes" id="UP000817854"/>
    </source>
</evidence>
<keyword evidence="2" id="KW-1185">Reference proteome</keyword>
<sequence length="393" mass="44077">MTRTRIVGGKIIETTGGDYNIYTKENIIYSAATTITETGVEKGVSYGKPITYTSEQNPEVEVKIIKNTFLPLGLSNFKEVAENKSINIEVKARNAKAENLTFYIKHNGTIVFSKKIDETINPGEKITIQWNGFSDSKIYDSSIFTEGELTAEVTGANDNAKDTFKSKYKRVKWVDVKIDNNTMIIEVTLRVNLKDGGAIGDAVPKYSFSDLERMTLEGLNTYWSRNKTRLTLIPSSDFVTINGQQYLVTVNAINSSQDAMDDISLIYNSTADWKRSSNPGSVTGVLSFFANIFVPERVVFNAQQRDEERDFKLTSAHEIGHEIIKAFGGDGYSYSHQGSSTLLTQQQKENPLPSTGENNLMEYYSDAYYDYDRTLATEKDVLGLLWCSILKIK</sequence>